<evidence type="ECO:0000256" key="1">
    <source>
        <dbReference type="ARBA" id="ARBA00023125"/>
    </source>
</evidence>
<sequence length="220" mass="25610">MNTRQRILDASLALFNQHGERAVSTNHIASHLAMSPGNLYYHFNNKQQIIFELVNRYQTRVLEVLQVPGDRPLTVTDKIMYLQGILAGLWEYRFIHRDMEHLLAADDELKQQYQSFFRHCLQQVVQIYRGLRAAGIIAIDDDSIDSLALNTWIVVTSWVSFLRTSLLADEHQSLDMQQLQGGVYQVFALERPYLTEAFRDEVVELQHNFAPRPQWLDHLS</sequence>
<dbReference type="InterPro" id="IPR001647">
    <property type="entry name" value="HTH_TetR"/>
</dbReference>
<dbReference type="EMBL" id="CP022530">
    <property type="protein sequence ID" value="ASP37662.1"/>
    <property type="molecule type" value="Genomic_DNA"/>
</dbReference>
<dbReference type="Pfam" id="PF13972">
    <property type="entry name" value="TetR"/>
    <property type="match status" value="1"/>
</dbReference>
<name>A0A222FGA2_9GAMM</name>
<keyword evidence="1 2" id="KW-0238">DNA-binding</keyword>
<dbReference type="PRINTS" id="PR00455">
    <property type="entry name" value="HTHTETR"/>
</dbReference>
<dbReference type="OrthoDB" id="5816932at2"/>
<dbReference type="PANTHER" id="PTHR30055:SF223">
    <property type="entry name" value="HTH-TYPE TRANSCRIPTIONAL REGULATOR UIDR"/>
    <property type="match status" value="1"/>
</dbReference>
<feature type="domain" description="HTH tetR-type" evidence="3">
    <location>
        <begin position="1"/>
        <end position="61"/>
    </location>
</feature>
<accession>A0A222FGA2</accession>
<dbReference type="Pfam" id="PF00440">
    <property type="entry name" value="TetR_N"/>
    <property type="match status" value="1"/>
</dbReference>
<keyword evidence="5" id="KW-1185">Reference proteome</keyword>
<feature type="DNA-binding region" description="H-T-H motif" evidence="2">
    <location>
        <begin position="24"/>
        <end position="43"/>
    </location>
</feature>
<evidence type="ECO:0000313" key="4">
    <source>
        <dbReference type="EMBL" id="ASP37662.1"/>
    </source>
</evidence>
<dbReference type="PANTHER" id="PTHR30055">
    <property type="entry name" value="HTH-TYPE TRANSCRIPTIONAL REGULATOR RUTR"/>
    <property type="match status" value="1"/>
</dbReference>
<dbReference type="Proteomes" id="UP000202440">
    <property type="component" value="Chromosome"/>
</dbReference>
<dbReference type="InterPro" id="IPR025722">
    <property type="entry name" value="TetR"/>
</dbReference>
<organism evidence="4 5">
    <name type="scientific">Bacterioplanes sanyensis</name>
    <dbReference type="NCBI Taxonomy" id="1249553"/>
    <lineage>
        <taxon>Bacteria</taxon>
        <taxon>Pseudomonadati</taxon>
        <taxon>Pseudomonadota</taxon>
        <taxon>Gammaproteobacteria</taxon>
        <taxon>Oceanospirillales</taxon>
        <taxon>Oceanospirillaceae</taxon>
        <taxon>Bacterioplanes</taxon>
    </lineage>
</organism>
<dbReference type="GO" id="GO:0003700">
    <property type="term" value="F:DNA-binding transcription factor activity"/>
    <property type="evidence" value="ECO:0007669"/>
    <property type="project" value="TreeGrafter"/>
</dbReference>
<gene>
    <name evidence="4" type="ORF">CHH28_02790</name>
</gene>
<dbReference type="RefSeq" id="WP_094058872.1">
    <property type="nucleotide sequence ID" value="NZ_CP022530.1"/>
</dbReference>
<evidence type="ECO:0000259" key="3">
    <source>
        <dbReference type="PROSITE" id="PS50977"/>
    </source>
</evidence>
<dbReference type="InterPro" id="IPR050109">
    <property type="entry name" value="HTH-type_TetR-like_transc_reg"/>
</dbReference>
<dbReference type="PROSITE" id="PS50977">
    <property type="entry name" value="HTH_TETR_2"/>
    <property type="match status" value="1"/>
</dbReference>
<proteinExistence type="predicted"/>
<dbReference type="Gene3D" id="1.10.357.10">
    <property type="entry name" value="Tetracycline Repressor, domain 2"/>
    <property type="match status" value="1"/>
</dbReference>
<evidence type="ECO:0000313" key="5">
    <source>
        <dbReference type="Proteomes" id="UP000202440"/>
    </source>
</evidence>
<dbReference type="KEGG" id="bsan:CHH28_02790"/>
<protein>
    <submittedName>
        <fullName evidence="4">TetR family transcriptional regulator</fullName>
    </submittedName>
</protein>
<dbReference type="GO" id="GO:0000976">
    <property type="term" value="F:transcription cis-regulatory region binding"/>
    <property type="evidence" value="ECO:0007669"/>
    <property type="project" value="TreeGrafter"/>
</dbReference>
<dbReference type="InterPro" id="IPR009057">
    <property type="entry name" value="Homeodomain-like_sf"/>
</dbReference>
<reference evidence="4 5" key="1">
    <citation type="submission" date="2017-07" db="EMBL/GenBank/DDBJ databases">
        <title>Annotated genome sequence of Bacterioplanes sanyensis isolated from Red Sea.</title>
        <authorList>
            <person name="Rehman Z.U."/>
        </authorList>
    </citation>
    <scope>NUCLEOTIDE SEQUENCE [LARGE SCALE GENOMIC DNA]</scope>
    <source>
        <strain evidence="4 5">NV9</strain>
    </source>
</reference>
<dbReference type="AlphaFoldDB" id="A0A222FGA2"/>
<dbReference type="SUPFAM" id="SSF46689">
    <property type="entry name" value="Homeodomain-like"/>
    <property type="match status" value="1"/>
</dbReference>
<evidence type="ECO:0000256" key="2">
    <source>
        <dbReference type="PROSITE-ProRule" id="PRU00335"/>
    </source>
</evidence>